<keyword evidence="2" id="KW-0732">Signal</keyword>
<name>A0A9K3Q139_9STRA</name>
<keyword evidence="4" id="KW-1185">Reference proteome</keyword>
<feature type="chain" id="PRO_5039938033" evidence="2">
    <location>
        <begin position="28"/>
        <end position="148"/>
    </location>
</feature>
<gene>
    <name evidence="3" type="ORF">IV203_030243</name>
</gene>
<reference evidence="3" key="2">
    <citation type="submission" date="2021-04" db="EMBL/GenBank/DDBJ databases">
        <authorList>
            <person name="Podell S."/>
        </authorList>
    </citation>
    <scope>NUCLEOTIDE SEQUENCE</scope>
    <source>
        <strain evidence="3">Hildebrandi</strain>
    </source>
</reference>
<evidence type="ECO:0000313" key="3">
    <source>
        <dbReference type="EMBL" id="KAG7367572.1"/>
    </source>
</evidence>
<evidence type="ECO:0000256" key="1">
    <source>
        <dbReference type="SAM" id="MobiDB-lite"/>
    </source>
</evidence>
<dbReference type="Proteomes" id="UP000693970">
    <property type="component" value="Unassembled WGS sequence"/>
</dbReference>
<sequence>MDKMWKQNWLALFVIILGVLMVGISQAQSLSDYGESVLTDDGERDEGLDYEYLLPKRRLGSSLQDYDDMDKFWDDFAKEHANQRILKSSKSTKAPSVSSKSTKAPTMKSTKAPSSKSTKVPSTDTTEESANIVPAACRSKSAKSNIFC</sequence>
<organism evidence="3 4">
    <name type="scientific">Nitzschia inconspicua</name>
    <dbReference type="NCBI Taxonomy" id="303405"/>
    <lineage>
        <taxon>Eukaryota</taxon>
        <taxon>Sar</taxon>
        <taxon>Stramenopiles</taxon>
        <taxon>Ochrophyta</taxon>
        <taxon>Bacillariophyta</taxon>
        <taxon>Bacillariophyceae</taxon>
        <taxon>Bacillariophycidae</taxon>
        <taxon>Bacillariales</taxon>
        <taxon>Bacillariaceae</taxon>
        <taxon>Nitzschia</taxon>
    </lineage>
</organism>
<reference evidence="3" key="1">
    <citation type="journal article" date="2021" name="Sci. Rep.">
        <title>Diploid genomic architecture of Nitzschia inconspicua, an elite biomass production diatom.</title>
        <authorList>
            <person name="Oliver A."/>
            <person name="Podell S."/>
            <person name="Pinowska A."/>
            <person name="Traller J.C."/>
            <person name="Smith S.R."/>
            <person name="McClure R."/>
            <person name="Beliaev A."/>
            <person name="Bohutskyi P."/>
            <person name="Hill E.A."/>
            <person name="Rabines A."/>
            <person name="Zheng H."/>
            <person name="Allen L.Z."/>
            <person name="Kuo A."/>
            <person name="Grigoriev I.V."/>
            <person name="Allen A.E."/>
            <person name="Hazlebeck D."/>
            <person name="Allen E.E."/>
        </authorList>
    </citation>
    <scope>NUCLEOTIDE SEQUENCE</scope>
    <source>
        <strain evidence="3">Hildebrandi</strain>
    </source>
</reference>
<comment type="caution">
    <text evidence="3">The sequence shown here is derived from an EMBL/GenBank/DDBJ whole genome shotgun (WGS) entry which is preliminary data.</text>
</comment>
<dbReference type="AlphaFoldDB" id="A0A9K3Q139"/>
<proteinExistence type="predicted"/>
<evidence type="ECO:0000256" key="2">
    <source>
        <dbReference type="SAM" id="SignalP"/>
    </source>
</evidence>
<feature type="signal peptide" evidence="2">
    <location>
        <begin position="1"/>
        <end position="27"/>
    </location>
</feature>
<feature type="region of interest" description="Disordered" evidence="1">
    <location>
        <begin position="84"/>
        <end position="148"/>
    </location>
</feature>
<evidence type="ECO:0000313" key="4">
    <source>
        <dbReference type="Proteomes" id="UP000693970"/>
    </source>
</evidence>
<dbReference type="EMBL" id="JAGRRH010000007">
    <property type="protein sequence ID" value="KAG7367572.1"/>
    <property type="molecule type" value="Genomic_DNA"/>
</dbReference>
<protein>
    <submittedName>
        <fullName evidence="3">Uncharacterized protein</fullName>
    </submittedName>
</protein>
<accession>A0A9K3Q139</accession>
<feature type="compositionally biased region" description="Low complexity" evidence="1">
    <location>
        <begin position="88"/>
        <end position="124"/>
    </location>
</feature>
<dbReference type="OrthoDB" id="29773at2759"/>